<gene>
    <name evidence="1" type="ORF">SO3561_09575</name>
</gene>
<keyword evidence="2" id="KW-1185">Reference proteome</keyword>
<name>A0A250VV63_STROL</name>
<reference evidence="2" key="1">
    <citation type="submission" date="2017-05" db="EMBL/GenBank/DDBJ databases">
        <title>Streptomyces olivochromogenes NBRC 3561 whole genome shotgun sequence.</title>
        <authorList>
            <person name="Dohra H."/>
            <person name="Kodani S."/>
        </authorList>
    </citation>
    <scope>NUCLEOTIDE SEQUENCE [LARGE SCALE GENOMIC DNA]</scope>
    <source>
        <strain evidence="2">NBRC 3561</strain>
    </source>
</reference>
<sequence>MQRSARKGIESSQRVGRHRRVVERAVSWLTGCRRLRRRCERKHEYFLGFVGIAAILIC</sequence>
<organism evidence="1 2">
    <name type="scientific">Streptomyces olivochromogenes</name>
    <dbReference type="NCBI Taxonomy" id="1963"/>
    <lineage>
        <taxon>Bacteria</taxon>
        <taxon>Bacillati</taxon>
        <taxon>Actinomycetota</taxon>
        <taxon>Actinomycetes</taxon>
        <taxon>Kitasatosporales</taxon>
        <taxon>Streptomycetaceae</taxon>
        <taxon>Streptomyces</taxon>
    </lineage>
</organism>
<protein>
    <submittedName>
        <fullName evidence="1">IS5 family transposase</fullName>
    </submittedName>
</protein>
<proteinExistence type="predicted"/>
<comment type="caution">
    <text evidence="1">The sequence shown here is derived from an EMBL/GenBank/DDBJ whole genome shotgun (WGS) entry which is preliminary data.</text>
</comment>
<evidence type="ECO:0000313" key="1">
    <source>
        <dbReference type="EMBL" id="GAX58004.1"/>
    </source>
</evidence>
<dbReference type="AlphaFoldDB" id="A0A250VV63"/>
<dbReference type="EMBL" id="BDQI01000043">
    <property type="protein sequence ID" value="GAX58004.1"/>
    <property type="molecule type" value="Genomic_DNA"/>
</dbReference>
<evidence type="ECO:0000313" key="2">
    <source>
        <dbReference type="Proteomes" id="UP000217446"/>
    </source>
</evidence>
<accession>A0A250VV63</accession>
<dbReference type="Proteomes" id="UP000217446">
    <property type="component" value="Unassembled WGS sequence"/>
</dbReference>